<dbReference type="Gene3D" id="2.60.40.780">
    <property type="entry name" value="von Hippel-Lindau disease tumour suppressor, beta domain"/>
    <property type="match status" value="1"/>
</dbReference>
<dbReference type="AlphaFoldDB" id="A0A099KYS4"/>
<dbReference type="SUPFAM" id="SSF49468">
    <property type="entry name" value="VHL"/>
    <property type="match status" value="1"/>
</dbReference>
<dbReference type="PATRIC" id="fig|28229.3.peg.1645"/>
<dbReference type="OrthoDB" id="6399082at2"/>
<name>A0A099KYS4_COLPS</name>
<dbReference type="InterPro" id="IPR036208">
    <property type="entry name" value="VHL_sf"/>
</dbReference>
<feature type="chain" id="PRO_5001949157" description="von Hippel-Lindau disease tumour suppressor beta domain-containing protein" evidence="1">
    <location>
        <begin position="24"/>
        <end position="212"/>
    </location>
</feature>
<accession>A0A099KYS4</accession>
<proteinExistence type="predicted"/>
<protein>
    <recommendedName>
        <fullName evidence="4">von Hippel-Lindau disease tumour suppressor beta domain-containing protein</fullName>
    </recommendedName>
</protein>
<dbReference type="RefSeq" id="WP_033081725.1">
    <property type="nucleotide sequence ID" value="NZ_JQEC01000016.1"/>
</dbReference>
<evidence type="ECO:0008006" key="4">
    <source>
        <dbReference type="Google" id="ProtNLM"/>
    </source>
</evidence>
<evidence type="ECO:0000256" key="1">
    <source>
        <dbReference type="SAM" id="SignalP"/>
    </source>
</evidence>
<keyword evidence="1" id="KW-0732">Signal</keyword>
<gene>
    <name evidence="2" type="ORF">GAB14E_2032</name>
</gene>
<sequence>MSKKLLNALLVTSTCFVSQQAFAQTCFMESSTTGGPTGPATCVAISVIEQEHNSVNLAVSAIRLGSDISNYFNWHSNIDGALGYGDKITAELSQGNHTITAVAEIPHMRPYFDTLALTIAQEANNCADESASIAETYDEYYALNFINTAAEPVNVYWLKYQDAERVLYGTLAQDESISLTGYPGNKWVVTDENNTCQSIHYSGYANENVELN</sequence>
<dbReference type="Proteomes" id="UP000029868">
    <property type="component" value="Unassembled WGS sequence"/>
</dbReference>
<reference evidence="2 3" key="1">
    <citation type="submission" date="2014-08" db="EMBL/GenBank/DDBJ databases">
        <title>Genomic and Phenotypic Diversity of Colwellia psychrerythraea strains from Disparate Marine Basins.</title>
        <authorList>
            <person name="Techtmann S.M."/>
            <person name="Stelling S.C."/>
            <person name="Utturkar S.M."/>
            <person name="Alshibli N."/>
            <person name="Harris A."/>
            <person name="Brown S.D."/>
            <person name="Hazen T.C."/>
        </authorList>
    </citation>
    <scope>NUCLEOTIDE SEQUENCE [LARGE SCALE GENOMIC DNA]</scope>
    <source>
        <strain evidence="2 3">GAB14E</strain>
    </source>
</reference>
<evidence type="ECO:0000313" key="3">
    <source>
        <dbReference type="Proteomes" id="UP000029868"/>
    </source>
</evidence>
<dbReference type="InterPro" id="IPR037140">
    <property type="entry name" value="VHL_beta_dom_sf"/>
</dbReference>
<dbReference type="EMBL" id="JQEC01000016">
    <property type="protein sequence ID" value="KGJ94798.1"/>
    <property type="molecule type" value="Genomic_DNA"/>
</dbReference>
<comment type="caution">
    <text evidence="2">The sequence shown here is derived from an EMBL/GenBank/DDBJ whole genome shotgun (WGS) entry which is preliminary data.</text>
</comment>
<evidence type="ECO:0000313" key="2">
    <source>
        <dbReference type="EMBL" id="KGJ94798.1"/>
    </source>
</evidence>
<feature type="signal peptide" evidence="1">
    <location>
        <begin position="1"/>
        <end position="23"/>
    </location>
</feature>
<organism evidence="2 3">
    <name type="scientific">Colwellia psychrerythraea</name>
    <name type="common">Vibrio psychroerythus</name>
    <dbReference type="NCBI Taxonomy" id="28229"/>
    <lineage>
        <taxon>Bacteria</taxon>
        <taxon>Pseudomonadati</taxon>
        <taxon>Pseudomonadota</taxon>
        <taxon>Gammaproteobacteria</taxon>
        <taxon>Alteromonadales</taxon>
        <taxon>Colwelliaceae</taxon>
        <taxon>Colwellia</taxon>
    </lineage>
</organism>